<protein>
    <submittedName>
        <fullName evidence="1">Uncharacterized protein</fullName>
    </submittedName>
</protein>
<gene>
    <name evidence="1" type="ORF">JI741_29825</name>
</gene>
<dbReference type="RefSeq" id="WP_202015910.1">
    <property type="nucleotide sequence ID" value="NZ_JAERRB010000016.1"/>
</dbReference>
<comment type="caution">
    <text evidence="1">The sequence shown here is derived from an EMBL/GenBank/DDBJ whole genome shotgun (WGS) entry which is preliminary data.</text>
</comment>
<evidence type="ECO:0000313" key="2">
    <source>
        <dbReference type="Proteomes" id="UP000613030"/>
    </source>
</evidence>
<accession>A0ABS1L1Z6</accession>
<sequence length="198" mass="23438">MVRCEKNTSEWLPYDRLQYRAYFDEDDNTFNRNVLWHAVSLQQADVKNEKLYHTPEEIVTKCIDSLEISFKEIISRLDQGLPWVINHDDKDLPWFNKEGDTMPKMRSLFKQSDIPISFTGCLIFPKEDLFDFARELVTYPYILSYKNLDVSHHTLPFVIKITGHLTLDLLSTDKALLTRVLNDETFDSLLRITYRNRL</sequence>
<organism evidence="1 2">
    <name type="scientific">Chryseolinea lacunae</name>
    <dbReference type="NCBI Taxonomy" id="2801331"/>
    <lineage>
        <taxon>Bacteria</taxon>
        <taxon>Pseudomonadati</taxon>
        <taxon>Bacteroidota</taxon>
        <taxon>Cytophagia</taxon>
        <taxon>Cytophagales</taxon>
        <taxon>Fulvivirgaceae</taxon>
        <taxon>Chryseolinea</taxon>
    </lineage>
</organism>
<evidence type="ECO:0000313" key="1">
    <source>
        <dbReference type="EMBL" id="MBL0745468.1"/>
    </source>
</evidence>
<proteinExistence type="predicted"/>
<keyword evidence="2" id="KW-1185">Reference proteome</keyword>
<dbReference type="EMBL" id="JAERRB010000016">
    <property type="protein sequence ID" value="MBL0745468.1"/>
    <property type="molecule type" value="Genomic_DNA"/>
</dbReference>
<name>A0ABS1L1Z6_9BACT</name>
<dbReference type="Proteomes" id="UP000613030">
    <property type="component" value="Unassembled WGS sequence"/>
</dbReference>
<reference evidence="1 2" key="1">
    <citation type="submission" date="2021-01" db="EMBL/GenBank/DDBJ databases">
        <title>Chryseolinea sp. Jin1 Genome sequencing and assembly.</title>
        <authorList>
            <person name="Kim I."/>
        </authorList>
    </citation>
    <scope>NUCLEOTIDE SEQUENCE [LARGE SCALE GENOMIC DNA]</scope>
    <source>
        <strain evidence="1 2">Jin1</strain>
    </source>
</reference>